<dbReference type="Pfam" id="PF00023">
    <property type="entry name" value="Ank"/>
    <property type="match status" value="1"/>
</dbReference>
<accession>A0A8H3S2E0</accession>
<dbReference type="InterPro" id="IPR036770">
    <property type="entry name" value="Ankyrin_rpt-contain_sf"/>
</dbReference>
<evidence type="ECO:0000256" key="1">
    <source>
        <dbReference type="ARBA" id="ARBA00022737"/>
    </source>
</evidence>
<feature type="compositionally biased region" description="Basic and acidic residues" evidence="4">
    <location>
        <begin position="8"/>
        <end position="18"/>
    </location>
</feature>
<feature type="repeat" description="ANK" evidence="3">
    <location>
        <begin position="122"/>
        <end position="154"/>
    </location>
</feature>
<evidence type="ECO:0000256" key="2">
    <source>
        <dbReference type="ARBA" id="ARBA00023043"/>
    </source>
</evidence>
<organism evidence="5 6">
    <name type="scientific">Aspergillus udagawae</name>
    <dbReference type="NCBI Taxonomy" id="91492"/>
    <lineage>
        <taxon>Eukaryota</taxon>
        <taxon>Fungi</taxon>
        <taxon>Dikarya</taxon>
        <taxon>Ascomycota</taxon>
        <taxon>Pezizomycotina</taxon>
        <taxon>Eurotiomycetes</taxon>
        <taxon>Eurotiomycetidae</taxon>
        <taxon>Eurotiales</taxon>
        <taxon>Aspergillaceae</taxon>
        <taxon>Aspergillus</taxon>
        <taxon>Aspergillus subgen. Fumigati</taxon>
    </lineage>
</organism>
<evidence type="ECO:0000313" key="6">
    <source>
        <dbReference type="Proteomes" id="UP000465221"/>
    </source>
</evidence>
<dbReference type="SUPFAM" id="SSF48403">
    <property type="entry name" value="Ankyrin repeat"/>
    <property type="match status" value="1"/>
</dbReference>
<reference evidence="5 6" key="1">
    <citation type="submission" date="2020-01" db="EMBL/GenBank/DDBJ databases">
        <title>Draft genome sequence of Aspergillus udagawae IFM 46972.</title>
        <authorList>
            <person name="Takahashi H."/>
            <person name="Yaguchi T."/>
        </authorList>
    </citation>
    <scope>NUCLEOTIDE SEQUENCE [LARGE SCALE GENOMIC DNA]</scope>
    <source>
        <strain evidence="5 6">IFM 46972</strain>
    </source>
</reference>
<feature type="repeat" description="ANK" evidence="3">
    <location>
        <begin position="193"/>
        <end position="225"/>
    </location>
</feature>
<dbReference type="Pfam" id="PF12796">
    <property type="entry name" value="Ank_2"/>
    <property type="match status" value="1"/>
</dbReference>
<dbReference type="Proteomes" id="UP000465221">
    <property type="component" value="Unassembled WGS sequence"/>
</dbReference>
<comment type="caution">
    <text evidence="5">The sequence shown here is derived from an EMBL/GenBank/DDBJ whole genome shotgun (WGS) entry which is preliminary data.</text>
</comment>
<proteinExistence type="predicted"/>
<keyword evidence="1" id="KW-0677">Repeat</keyword>
<dbReference type="PROSITE" id="PS50297">
    <property type="entry name" value="ANK_REP_REGION"/>
    <property type="match status" value="1"/>
</dbReference>
<dbReference type="Gene3D" id="1.25.40.20">
    <property type="entry name" value="Ankyrin repeat-containing domain"/>
    <property type="match status" value="1"/>
</dbReference>
<dbReference type="AlphaFoldDB" id="A0A8H3S2E0"/>
<dbReference type="InterPro" id="IPR002110">
    <property type="entry name" value="Ankyrin_rpt"/>
</dbReference>
<dbReference type="PROSITE" id="PS50088">
    <property type="entry name" value="ANK_REPEAT"/>
    <property type="match status" value="2"/>
</dbReference>
<dbReference type="PANTHER" id="PTHR24123">
    <property type="entry name" value="ANKYRIN REPEAT-CONTAINING"/>
    <property type="match status" value="1"/>
</dbReference>
<protein>
    <submittedName>
        <fullName evidence="5">Ankyrin repeat-containing domain protein</fullName>
    </submittedName>
</protein>
<evidence type="ECO:0000313" key="5">
    <source>
        <dbReference type="EMBL" id="GFF47148.1"/>
    </source>
</evidence>
<evidence type="ECO:0000256" key="4">
    <source>
        <dbReference type="SAM" id="MobiDB-lite"/>
    </source>
</evidence>
<dbReference type="InterPro" id="IPR051165">
    <property type="entry name" value="Multifunctional_ANK_Repeat"/>
</dbReference>
<dbReference type="PANTHER" id="PTHR24123:SF33">
    <property type="entry name" value="PROTEIN HOS4"/>
    <property type="match status" value="1"/>
</dbReference>
<gene>
    <name evidence="5" type="ORF">IFM46972_08224</name>
</gene>
<dbReference type="SMART" id="SM00248">
    <property type="entry name" value="ANK"/>
    <property type="match status" value="5"/>
</dbReference>
<evidence type="ECO:0000256" key="3">
    <source>
        <dbReference type="PROSITE-ProRule" id="PRU00023"/>
    </source>
</evidence>
<name>A0A8H3S2E0_9EURO</name>
<keyword evidence="2 3" id="KW-0040">ANK repeat</keyword>
<feature type="region of interest" description="Disordered" evidence="4">
    <location>
        <begin position="1"/>
        <end position="71"/>
    </location>
</feature>
<sequence length="361" mass="38673">MDNYTSSRGREDENERSRKSSPPKSNDKSAASHAFTPKPIYRGNRSTEGMLKASPKDYEEDGVLRRGRSQGSLRDARDLVAACLSGNKDQIKSLLDSGSNTEIVKLLLEAGADVNQQLTQGKYGSALAAAASKSNTEIVKLLLEAGADVNQQLTQGRYGSALAAAATAWRNSETVKPLLEAGADVNQQLTCGDYGSALAAAAYWQNLNVVKLLLGAGADVNQQLTCGDYGNALATAAYNKREEVITLLQNAGANTGSLSTLGHDPKTGSLEPQTINFSWELPSIIKDLQEVETFLSNTGTLTRQRDTVELATSSDFLRRTYGILGTSLLHGVARALKSPQSLYGQCDNQQSYKPALTYLSS</sequence>
<dbReference type="EMBL" id="BLKC01000068">
    <property type="protein sequence ID" value="GFF47148.1"/>
    <property type="molecule type" value="Genomic_DNA"/>
</dbReference>